<proteinExistence type="predicted"/>
<evidence type="ECO:0000313" key="3">
    <source>
        <dbReference type="EMBL" id="VDL92588.1"/>
    </source>
</evidence>
<keyword evidence="2" id="KW-0812">Transmembrane</keyword>
<evidence type="ECO:0000256" key="1">
    <source>
        <dbReference type="SAM" id="MobiDB-lite"/>
    </source>
</evidence>
<reference evidence="5" key="1">
    <citation type="submission" date="2016-06" db="UniProtKB">
        <authorList>
            <consortium name="WormBaseParasite"/>
        </authorList>
    </citation>
    <scope>IDENTIFICATION</scope>
</reference>
<sequence length="210" mass="23689">MGEVSLGTDLEWGENEQDQRIPPSTQREGLLCRGGSCGCVITNILVGQNAASMRLLLSHNMHALTAINDHSGGVGAKLQLWYLQPPNLKMTKVPGKPDDVWRPGGCEGGTRLRSFVRKVCDLWLLLLLLLLLLFLLLLLLHLVFIAFSCVRATSHQRPLYENVGLRSTIITKYFEDDEEDEEEEEEEEEEDEEEDDDDDKDEISTYSLPC</sequence>
<gene>
    <name evidence="3" type="ORF">SSLN_LOCUS6203</name>
</gene>
<feature type="transmembrane region" description="Helical" evidence="2">
    <location>
        <begin position="122"/>
        <end position="147"/>
    </location>
</feature>
<dbReference type="EMBL" id="UYSU01033590">
    <property type="protein sequence ID" value="VDL92588.1"/>
    <property type="molecule type" value="Genomic_DNA"/>
</dbReference>
<evidence type="ECO:0000313" key="5">
    <source>
        <dbReference type="WBParaSite" id="SSLN_0000640001-mRNA-1"/>
    </source>
</evidence>
<reference evidence="3 4" key="2">
    <citation type="submission" date="2018-11" db="EMBL/GenBank/DDBJ databases">
        <authorList>
            <consortium name="Pathogen Informatics"/>
        </authorList>
    </citation>
    <scope>NUCLEOTIDE SEQUENCE [LARGE SCALE GENOMIC DNA]</scope>
    <source>
        <strain evidence="3 4">NST_G2</strain>
    </source>
</reference>
<dbReference type="Proteomes" id="UP000275846">
    <property type="component" value="Unassembled WGS sequence"/>
</dbReference>
<accession>A0A183SPQ5</accession>
<feature type="region of interest" description="Disordered" evidence="1">
    <location>
        <begin position="1"/>
        <end position="24"/>
    </location>
</feature>
<evidence type="ECO:0000313" key="4">
    <source>
        <dbReference type="Proteomes" id="UP000275846"/>
    </source>
</evidence>
<name>A0A183SPQ5_SCHSO</name>
<dbReference type="WBParaSite" id="SSLN_0000640001-mRNA-1">
    <property type="protein sequence ID" value="SSLN_0000640001-mRNA-1"/>
    <property type="gene ID" value="SSLN_0000640001"/>
</dbReference>
<evidence type="ECO:0000256" key="2">
    <source>
        <dbReference type="SAM" id="Phobius"/>
    </source>
</evidence>
<keyword evidence="2" id="KW-0472">Membrane</keyword>
<dbReference type="AlphaFoldDB" id="A0A183SPQ5"/>
<keyword evidence="4" id="KW-1185">Reference proteome</keyword>
<feature type="compositionally biased region" description="Acidic residues" evidence="1">
    <location>
        <begin position="175"/>
        <end position="201"/>
    </location>
</feature>
<organism evidence="5">
    <name type="scientific">Schistocephalus solidus</name>
    <name type="common">Tapeworm</name>
    <dbReference type="NCBI Taxonomy" id="70667"/>
    <lineage>
        <taxon>Eukaryota</taxon>
        <taxon>Metazoa</taxon>
        <taxon>Spiralia</taxon>
        <taxon>Lophotrochozoa</taxon>
        <taxon>Platyhelminthes</taxon>
        <taxon>Cestoda</taxon>
        <taxon>Eucestoda</taxon>
        <taxon>Diphyllobothriidea</taxon>
        <taxon>Diphyllobothriidae</taxon>
        <taxon>Schistocephalus</taxon>
    </lineage>
</organism>
<keyword evidence="2" id="KW-1133">Transmembrane helix</keyword>
<protein>
    <submittedName>
        <fullName evidence="3 5">Uncharacterized protein</fullName>
    </submittedName>
</protein>
<feature type="region of interest" description="Disordered" evidence="1">
    <location>
        <begin position="173"/>
        <end position="210"/>
    </location>
</feature>